<proteinExistence type="predicted"/>
<dbReference type="AlphaFoldDB" id="A0A498PSR8"/>
<sequence length="40" mass="4003">MQLLVVGSHGRGGFAGMLLGSVGAAVLNRAKIPLIVALQS</sequence>
<dbReference type="Pfam" id="PF00582">
    <property type="entry name" value="Usp"/>
    <property type="match status" value="1"/>
</dbReference>
<dbReference type="InterPro" id="IPR014729">
    <property type="entry name" value="Rossmann-like_a/b/a_fold"/>
</dbReference>
<organism evidence="2 3">
    <name type="scientific">Mycobacterium innocens</name>
    <dbReference type="NCBI Taxonomy" id="2341083"/>
    <lineage>
        <taxon>Bacteria</taxon>
        <taxon>Bacillati</taxon>
        <taxon>Actinomycetota</taxon>
        <taxon>Actinomycetes</taxon>
        <taxon>Mycobacteriales</taxon>
        <taxon>Mycobacteriaceae</taxon>
        <taxon>Mycobacterium</taxon>
    </lineage>
</organism>
<dbReference type="OrthoDB" id="3174546at2"/>
<evidence type="ECO:0000313" key="3">
    <source>
        <dbReference type="Proteomes" id="UP000267289"/>
    </source>
</evidence>
<dbReference type="Gene3D" id="3.40.50.620">
    <property type="entry name" value="HUPs"/>
    <property type="match status" value="1"/>
</dbReference>
<dbReference type="EMBL" id="UPHQ01000052">
    <property type="protein sequence ID" value="VBA36776.1"/>
    <property type="molecule type" value="Genomic_DNA"/>
</dbReference>
<name>A0A498PSR8_9MYCO</name>
<reference evidence="2 3" key="1">
    <citation type="submission" date="2018-09" db="EMBL/GenBank/DDBJ databases">
        <authorList>
            <person name="Tagini F."/>
        </authorList>
    </citation>
    <scope>NUCLEOTIDE SEQUENCE [LARGE SCALE GENOMIC DNA]</scope>
    <source>
        <strain evidence="2 3">MK13</strain>
    </source>
</reference>
<dbReference type="InterPro" id="IPR006016">
    <property type="entry name" value="UspA"/>
</dbReference>
<gene>
    <name evidence="2" type="ORF">LAUMK13_01320</name>
</gene>
<protein>
    <submittedName>
        <fullName evidence="2">Universal stress protein</fullName>
    </submittedName>
</protein>
<dbReference type="SUPFAM" id="SSF52402">
    <property type="entry name" value="Adenine nucleotide alpha hydrolases-like"/>
    <property type="match status" value="1"/>
</dbReference>
<dbReference type="Proteomes" id="UP000267289">
    <property type="component" value="Unassembled WGS sequence"/>
</dbReference>
<evidence type="ECO:0000259" key="1">
    <source>
        <dbReference type="Pfam" id="PF00582"/>
    </source>
</evidence>
<keyword evidence="3" id="KW-1185">Reference proteome</keyword>
<feature type="domain" description="UspA" evidence="1">
    <location>
        <begin position="2"/>
        <end position="36"/>
    </location>
</feature>
<accession>A0A498PSR8</accession>
<evidence type="ECO:0000313" key="2">
    <source>
        <dbReference type="EMBL" id="VBA36776.1"/>
    </source>
</evidence>